<sequence>MLVGSRVEVADPDTGCTLYLEARGAQNIKGKGLMNTFWLSSTPSMQVASGVHVASQRAKKASD</sequence>
<name>A0A699Z6U9_HAELA</name>
<proteinExistence type="predicted"/>
<organism evidence="1 2">
    <name type="scientific">Haematococcus lacustris</name>
    <name type="common">Green alga</name>
    <name type="synonym">Haematococcus pluvialis</name>
    <dbReference type="NCBI Taxonomy" id="44745"/>
    <lineage>
        <taxon>Eukaryota</taxon>
        <taxon>Viridiplantae</taxon>
        <taxon>Chlorophyta</taxon>
        <taxon>core chlorophytes</taxon>
        <taxon>Chlorophyceae</taxon>
        <taxon>CS clade</taxon>
        <taxon>Chlamydomonadales</taxon>
        <taxon>Haematococcaceae</taxon>
        <taxon>Haematococcus</taxon>
    </lineage>
</organism>
<gene>
    <name evidence="1" type="ORF">HaLaN_15106</name>
</gene>
<evidence type="ECO:0000313" key="1">
    <source>
        <dbReference type="EMBL" id="GFH18323.1"/>
    </source>
</evidence>
<keyword evidence="2" id="KW-1185">Reference proteome</keyword>
<comment type="caution">
    <text evidence="1">The sequence shown here is derived from an EMBL/GenBank/DDBJ whole genome shotgun (WGS) entry which is preliminary data.</text>
</comment>
<evidence type="ECO:0000313" key="2">
    <source>
        <dbReference type="Proteomes" id="UP000485058"/>
    </source>
</evidence>
<accession>A0A699Z6U9</accession>
<protein>
    <submittedName>
        <fullName evidence="1">Uncharacterized protein</fullName>
    </submittedName>
</protein>
<reference evidence="1 2" key="1">
    <citation type="submission" date="2020-02" db="EMBL/GenBank/DDBJ databases">
        <title>Draft genome sequence of Haematococcus lacustris strain NIES-144.</title>
        <authorList>
            <person name="Morimoto D."/>
            <person name="Nakagawa S."/>
            <person name="Yoshida T."/>
            <person name="Sawayama S."/>
        </authorList>
    </citation>
    <scope>NUCLEOTIDE SEQUENCE [LARGE SCALE GENOMIC DNA]</scope>
    <source>
        <strain evidence="1 2">NIES-144</strain>
    </source>
</reference>
<dbReference type="Proteomes" id="UP000485058">
    <property type="component" value="Unassembled WGS sequence"/>
</dbReference>
<dbReference type="EMBL" id="BLLF01001284">
    <property type="protein sequence ID" value="GFH18323.1"/>
    <property type="molecule type" value="Genomic_DNA"/>
</dbReference>
<dbReference type="AlphaFoldDB" id="A0A699Z6U9"/>